<dbReference type="KEGG" id="hsd:SD1D_1273"/>
<feature type="transmembrane region" description="Helical" evidence="1">
    <location>
        <begin position="6"/>
        <end position="21"/>
    </location>
</feature>
<evidence type="ECO:0000256" key="1">
    <source>
        <dbReference type="SAM" id="Phobius"/>
    </source>
</evidence>
<keyword evidence="3" id="KW-1185">Reference proteome</keyword>
<sequence>MIKQLLYYFAFIIIIIFFVGYKKINDSSKLKTTYINPSYMINMNIPEELVAISTNVFVGYVEGLIDTYYMSSIPYTRYKIRVVKNIKGEIALDSTINLNKEGGISEDGSRYILIKNDYLPSVGNYYIFCTRENLTDKSYTASGINTNILIDKINLENEYEKINKSSVYNRYVKAVENQVEIDIDIK</sequence>
<organism evidence="2 3">
    <name type="scientific">Herbinix luporum</name>
    <dbReference type="NCBI Taxonomy" id="1679721"/>
    <lineage>
        <taxon>Bacteria</taxon>
        <taxon>Bacillati</taxon>
        <taxon>Bacillota</taxon>
        <taxon>Clostridia</taxon>
        <taxon>Lachnospirales</taxon>
        <taxon>Lachnospiraceae</taxon>
        <taxon>Herbinix</taxon>
    </lineage>
</organism>
<dbReference type="EMBL" id="LN879430">
    <property type="protein sequence ID" value="CUH92819.1"/>
    <property type="molecule type" value="Genomic_DNA"/>
</dbReference>
<evidence type="ECO:0000313" key="3">
    <source>
        <dbReference type="Proteomes" id="UP000196053"/>
    </source>
</evidence>
<reference evidence="3" key="1">
    <citation type="submission" date="2015-09" db="EMBL/GenBank/DDBJ databases">
        <authorList>
            <person name="Wibberg D."/>
        </authorList>
    </citation>
    <scope>NUCLEOTIDE SEQUENCE [LARGE SCALE GENOMIC DNA]</scope>
    <source>
        <strain evidence="3">SD1D</strain>
    </source>
</reference>
<name>A0A0K8J630_9FIRM</name>
<dbReference type="AlphaFoldDB" id="A0A0K8J630"/>
<accession>A0A0K8J630</accession>
<protein>
    <submittedName>
        <fullName evidence="2">Putative membrane protein</fullName>
    </submittedName>
</protein>
<dbReference type="Proteomes" id="UP000196053">
    <property type="component" value="Chromosome I"/>
</dbReference>
<proteinExistence type="predicted"/>
<keyword evidence="1" id="KW-0812">Transmembrane</keyword>
<keyword evidence="1" id="KW-0472">Membrane</keyword>
<evidence type="ECO:0000313" key="2">
    <source>
        <dbReference type="EMBL" id="CUH92819.1"/>
    </source>
</evidence>
<keyword evidence="1" id="KW-1133">Transmembrane helix</keyword>
<gene>
    <name evidence="2" type="ORF">SD1D_1273</name>
</gene>